<accession>A0ACB9HUF4</accession>
<reference evidence="2" key="1">
    <citation type="journal article" date="2022" name="Mol. Ecol. Resour.">
        <title>The genomes of chicory, endive, great burdock and yacon provide insights into Asteraceae palaeo-polyploidization history and plant inulin production.</title>
        <authorList>
            <person name="Fan W."/>
            <person name="Wang S."/>
            <person name="Wang H."/>
            <person name="Wang A."/>
            <person name="Jiang F."/>
            <person name="Liu H."/>
            <person name="Zhao H."/>
            <person name="Xu D."/>
            <person name="Zhang Y."/>
        </authorList>
    </citation>
    <scope>NUCLEOTIDE SEQUENCE [LARGE SCALE GENOMIC DNA]</scope>
    <source>
        <strain evidence="2">cv. Yunnan</strain>
    </source>
</reference>
<protein>
    <submittedName>
        <fullName evidence="1">Uncharacterized protein</fullName>
    </submittedName>
</protein>
<comment type="caution">
    <text evidence="1">The sequence shown here is derived from an EMBL/GenBank/DDBJ whole genome shotgun (WGS) entry which is preliminary data.</text>
</comment>
<dbReference type="EMBL" id="CM042028">
    <property type="protein sequence ID" value="KAI3798836.1"/>
    <property type="molecule type" value="Genomic_DNA"/>
</dbReference>
<sequence>MEEGLIVRGRVENDSRQPFKSVKEAVMLFGEKVLAGEIYAHKLKEMENIVTENNPHGTKAAIGDKKQALSSKDEGNLMAYYLMSLKQQLEETKSELDQLKSTRGPDPSHYMPIDPEIEEIKFIDQNPKPTHVMPTIDKSEPGYDNIFELKQADSVKFQTPTPTNVIVEAPKVQDKGSSSFKIKKNKKKTLVPLLSGIFSKSRG</sequence>
<evidence type="ECO:0000313" key="2">
    <source>
        <dbReference type="Proteomes" id="UP001056120"/>
    </source>
</evidence>
<dbReference type="Proteomes" id="UP001056120">
    <property type="component" value="Linkage Group LG11"/>
</dbReference>
<name>A0ACB9HUF4_9ASTR</name>
<gene>
    <name evidence="1" type="ORF">L1987_34118</name>
</gene>
<keyword evidence="2" id="KW-1185">Reference proteome</keyword>
<proteinExistence type="predicted"/>
<evidence type="ECO:0000313" key="1">
    <source>
        <dbReference type="EMBL" id="KAI3798836.1"/>
    </source>
</evidence>
<organism evidence="1 2">
    <name type="scientific">Smallanthus sonchifolius</name>
    <dbReference type="NCBI Taxonomy" id="185202"/>
    <lineage>
        <taxon>Eukaryota</taxon>
        <taxon>Viridiplantae</taxon>
        <taxon>Streptophyta</taxon>
        <taxon>Embryophyta</taxon>
        <taxon>Tracheophyta</taxon>
        <taxon>Spermatophyta</taxon>
        <taxon>Magnoliopsida</taxon>
        <taxon>eudicotyledons</taxon>
        <taxon>Gunneridae</taxon>
        <taxon>Pentapetalae</taxon>
        <taxon>asterids</taxon>
        <taxon>campanulids</taxon>
        <taxon>Asterales</taxon>
        <taxon>Asteraceae</taxon>
        <taxon>Asteroideae</taxon>
        <taxon>Heliantheae alliance</taxon>
        <taxon>Millerieae</taxon>
        <taxon>Smallanthus</taxon>
    </lineage>
</organism>
<reference evidence="1 2" key="2">
    <citation type="journal article" date="2022" name="Mol. Ecol. Resour.">
        <title>The genomes of chicory, endive, great burdock and yacon provide insights into Asteraceae paleo-polyploidization history and plant inulin production.</title>
        <authorList>
            <person name="Fan W."/>
            <person name="Wang S."/>
            <person name="Wang H."/>
            <person name="Wang A."/>
            <person name="Jiang F."/>
            <person name="Liu H."/>
            <person name="Zhao H."/>
            <person name="Xu D."/>
            <person name="Zhang Y."/>
        </authorList>
    </citation>
    <scope>NUCLEOTIDE SEQUENCE [LARGE SCALE GENOMIC DNA]</scope>
    <source>
        <strain evidence="2">cv. Yunnan</strain>
        <tissue evidence="1">Leaves</tissue>
    </source>
</reference>